<proteinExistence type="predicted"/>
<dbReference type="RefSeq" id="WP_172503817.1">
    <property type="nucleotide sequence ID" value="NZ_BLLS01000030.1"/>
</dbReference>
<evidence type="ECO:0000313" key="4">
    <source>
        <dbReference type="Proteomes" id="UP000491181"/>
    </source>
</evidence>
<dbReference type="InterPro" id="IPR007409">
    <property type="entry name" value="Restrct_endonuc_type1_HsdR_N"/>
</dbReference>
<dbReference type="GO" id="GO:0003677">
    <property type="term" value="F:DNA binding"/>
    <property type="evidence" value="ECO:0007669"/>
    <property type="project" value="UniProtKB-KW"/>
</dbReference>
<reference evidence="3 4" key="1">
    <citation type="journal article" date="2020" name="Microbiome">
        <title>Single-cell genomics of uncultured bacteria reveals dietary fiber responders in the mouse gut microbiota.</title>
        <authorList>
            <person name="Chijiiwa R."/>
            <person name="Hosokawa M."/>
            <person name="Kogawa M."/>
            <person name="Nishikawa Y."/>
            <person name="Ide K."/>
            <person name="Sakanashi C."/>
            <person name="Takahashi K."/>
            <person name="Takeyama H."/>
        </authorList>
    </citation>
    <scope>NUCLEOTIDE SEQUENCE [LARGE SCALE GENOMIC DNA]</scope>
    <source>
        <strain evidence="3">IMSAGC_001</strain>
    </source>
</reference>
<accession>A0A7J0A186</accession>
<comment type="caution">
    <text evidence="3">The sequence shown here is derived from an EMBL/GenBank/DDBJ whole genome shotgun (WGS) entry which is preliminary data.</text>
</comment>
<dbReference type="Proteomes" id="UP000491181">
    <property type="component" value="Unassembled WGS sequence"/>
</dbReference>
<dbReference type="PANTHER" id="PTHR42927:SF1">
    <property type="entry name" value="HELICASE SUPERFAMILY 1 AND 2 DOMAIN-CONTAINING PROTEIN"/>
    <property type="match status" value="1"/>
</dbReference>
<sequence>MDNENLKEKNFEEDIERWLIEGGGYERGFQMTYNKDAAIDLTVLRDFISETQPKEWARYQKIYGADDAADQFYKVLQDDIARYGLIYVLRNGIDDRGVKLRIAYFAPASELNEDLMRKYRVNRLHVIRQFSYSSKHHNTIDMVLMLNGIPVVAIELKNQLTGQSVEDSKRQWMEDREPNEFLFHFNNRILAYFGVDLYEVAMTTQLQKDKTFFIPFNQGSNGAGNTGGAGNPDVPEGEYVTGYFWKQVLQRDALLSILQRYISVQKEERIKIVVNKHGKEKEVKEEYTKIIFPRFHQLDVVEKLTADTATNGAGHNYLIQHSAGSGKSNSIAWLTYRLASLHDAEQKDVFNTVFVITDRRVLNQQLQNTVLGFDHRLGQVEVIKDGDPSSKLGDIIRDGNARIVICTLHRFPYIYDKVGSQSGRRYAVVVDEAHSSQSGKNAEKTKAALADTEEALRELAELEDKEVEQLEKEKDALMEDLLTQGQHGNISFYAFTATPKPKTLQTFGIPYPDSENPGKMKHKPYHIYSMQQAIEEGFIKDVLQNFTPIGTAYEIAKNIAENPDYEETPATRAIKAYHDNHQHVIDQKIEIMVEKMREVTLQRMEGEAKAMIVCASRAHALRYFLAMKDYCRQKGYDDIRPLVAFSSKLEFGGDTYTESQLNSTPERRISEERLPLYFASDLYNVLIVADKYQTGFDEPKLHTMFVDKRFKNVKAVQTLSRLNRWQKLKKDTFVFDFSNTADEIKKAFEPFYQGTDLVEPVDVNYVYRFRKDISQYHIWSETDEEAFYEIYKKYRGKKNALAALSGFFKPIMSRFDAMEEEKRFELRSKIKNFVRFYTYMAQIARTFDRPLYKAYIFADTLYKLLPKTPHEKPDLSKKIMLVNSQFKQGETVAITLEGNKTVKGESGNGGGKPETKRDLLGNIIDKINILYKGDFSEADRVIVEAIVNRLTNTKEAKKLSKKANNNGKQQFMEAVFPGVFDDVATTLYEEQTEAFKALFDNGEKYRQIMSQMAAALYDHFRDAPLIFDPEAFRKALFKNFSDEFADFPGLRPLNEVVDVFVKVLQAKSLPSLDGVNDLLVDSFNRLFNDKKLTLVDRRRHFNTILTKFETYLKKLYWLIHGKELRNTRDPEKTPSLADCIFAFEELKSLKFKERKKYQRMYGYLDTMRNLRNDESHVTPDASEEEIITSSRIVTTLYLYITAHSITDLEMSGKI</sequence>
<feature type="coiled-coil region" evidence="1">
    <location>
        <begin position="442"/>
        <end position="480"/>
    </location>
</feature>
<dbReference type="Pfam" id="PF18766">
    <property type="entry name" value="SWI2_SNF2"/>
    <property type="match status" value="1"/>
</dbReference>
<dbReference type="InterPro" id="IPR055180">
    <property type="entry name" value="HsdR_RecA-like_helicase_dom_2"/>
</dbReference>
<dbReference type="Gene3D" id="3.40.50.300">
    <property type="entry name" value="P-loop containing nucleotide triphosphate hydrolases"/>
    <property type="match status" value="2"/>
</dbReference>
<dbReference type="EMBL" id="BLLS01000030">
    <property type="protein sequence ID" value="GFH86118.1"/>
    <property type="molecule type" value="Genomic_DNA"/>
</dbReference>
<protein>
    <submittedName>
        <fullName evidence="3">Type I restriction enzyme EcoR124II R protein</fullName>
        <ecNumber evidence="3">3.1.21.3</ecNumber>
    </submittedName>
</protein>
<dbReference type="Gene3D" id="3.90.1570.50">
    <property type="match status" value="1"/>
</dbReference>
<dbReference type="SMART" id="SM00487">
    <property type="entry name" value="DEXDc"/>
    <property type="match status" value="1"/>
</dbReference>
<dbReference type="CDD" id="cd22332">
    <property type="entry name" value="HsdR_N"/>
    <property type="match status" value="1"/>
</dbReference>
<dbReference type="GO" id="GO:0009307">
    <property type="term" value="P:DNA restriction-modification system"/>
    <property type="evidence" value="ECO:0007669"/>
    <property type="project" value="UniProtKB-KW"/>
</dbReference>
<keyword evidence="1" id="KW-0175">Coiled coil</keyword>
<evidence type="ECO:0000256" key="1">
    <source>
        <dbReference type="SAM" id="Coils"/>
    </source>
</evidence>
<dbReference type="Pfam" id="PF22679">
    <property type="entry name" value="T1R_D3-like"/>
    <property type="match status" value="1"/>
</dbReference>
<evidence type="ECO:0000259" key="2">
    <source>
        <dbReference type="SMART" id="SM00487"/>
    </source>
</evidence>
<dbReference type="GO" id="GO:0009035">
    <property type="term" value="F:type I site-specific deoxyribonuclease activity"/>
    <property type="evidence" value="ECO:0007669"/>
    <property type="project" value="UniProtKB-EC"/>
</dbReference>
<dbReference type="InterPro" id="IPR014001">
    <property type="entry name" value="Helicase_ATP-bd"/>
</dbReference>
<keyword evidence="3" id="KW-0378">Hydrolase</keyword>
<organism evidence="3 4">
    <name type="scientific">Bacteroides acidifaciens</name>
    <dbReference type="NCBI Taxonomy" id="85831"/>
    <lineage>
        <taxon>Bacteria</taxon>
        <taxon>Pseudomonadati</taxon>
        <taxon>Bacteroidota</taxon>
        <taxon>Bacteroidia</taxon>
        <taxon>Bacteroidales</taxon>
        <taxon>Bacteroidaceae</taxon>
        <taxon>Bacteroides</taxon>
    </lineage>
</organism>
<dbReference type="Pfam" id="PF04313">
    <property type="entry name" value="HSDR_N"/>
    <property type="match status" value="1"/>
</dbReference>
<evidence type="ECO:0000313" key="3">
    <source>
        <dbReference type="EMBL" id="GFH86118.1"/>
    </source>
</evidence>
<dbReference type="SUPFAM" id="SSF52540">
    <property type="entry name" value="P-loop containing nucleoside triphosphate hydrolases"/>
    <property type="match status" value="1"/>
</dbReference>
<dbReference type="InterPro" id="IPR027417">
    <property type="entry name" value="P-loop_NTPase"/>
</dbReference>
<name>A0A7J0A186_9BACE</name>
<gene>
    <name evidence="3" type="primary">hsdR_1</name>
    <name evidence="3" type="ORF">IMSAGC001_01524</name>
</gene>
<dbReference type="GO" id="GO:0005524">
    <property type="term" value="F:ATP binding"/>
    <property type="evidence" value="ECO:0007669"/>
    <property type="project" value="UniProtKB-KW"/>
</dbReference>
<dbReference type="InterPro" id="IPR040980">
    <property type="entry name" value="SWI2_SNF2"/>
</dbReference>
<dbReference type="AlphaFoldDB" id="A0A7J0A186"/>
<dbReference type="EC" id="3.1.21.3" evidence="3"/>
<dbReference type="PANTHER" id="PTHR42927">
    <property type="entry name" value="HELICASE SUPERFAMILY 1 AND 2 DOMAIN-CONTAINING PROTEIN"/>
    <property type="match status" value="1"/>
</dbReference>
<feature type="domain" description="Helicase ATP-binding" evidence="2">
    <location>
        <begin position="289"/>
        <end position="528"/>
    </location>
</feature>